<dbReference type="EMBL" id="VCYH01000001">
    <property type="protein sequence ID" value="MDN7023593.1"/>
    <property type="molecule type" value="Genomic_DNA"/>
</dbReference>
<gene>
    <name evidence="1" type="ORF">FGU65_01545</name>
</gene>
<organism evidence="1 2">
    <name type="scientific">Methanoculleus frigidifontis</name>
    <dbReference type="NCBI Taxonomy" id="2584085"/>
    <lineage>
        <taxon>Archaea</taxon>
        <taxon>Methanobacteriati</taxon>
        <taxon>Methanobacteriota</taxon>
        <taxon>Stenosarchaea group</taxon>
        <taxon>Methanomicrobia</taxon>
        <taxon>Methanomicrobiales</taxon>
        <taxon>Methanomicrobiaceae</taxon>
        <taxon>Methanoculleus</taxon>
    </lineage>
</organism>
<comment type="caution">
    <text evidence="1">The sequence shown here is derived from an EMBL/GenBank/DDBJ whole genome shotgun (WGS) entry which is preliminary data.</text>
</comment>
<dbReference type="RefSeq" id="WP_301662636.1">
    <property type="nucleotide sequence ID" value="NZ_VCYH01000001.1"/>
</dbReference>
<keyword evidence="2" id="KW-1185">Reference proteome</keyword>
<proteinExistence type="predicted"/>
<accession>A0ABT8M6M3</accession>
<name>A0ABT8M6M3_9EURY</name>
<protein>
    <submittedName>
        <fullName evidence="1">Uncharacterized protein</fullName>
    </submittedName>
</protein>
<evidence type="ECO:0000313" key="2">
    <source>
        <dbReference type="Proteomes" id="UP001168338"/>
    </source>
</evidence>
<dbReference type="Proteomes" id="UP001168338">
    <property type="component" value="Unassembled WGS sequence"/>
</dbReference>
<evidence type="ECO:0000313" key="1">
    <source>
        <dbReference type="EMBL" id="MDN7023593.1"/>
    </source>
</evidence>
<sequence length="155" mass="17715">MQILGVRSSTEEVWYAILEFNGDKARFVNAVEENRLTFPASAKNPEEKIYWLYQELDRVLSLYTEIERIALKMAEHHPGGQKNADREIAYYDSVILLVAAQRRKTVSVKRYTSIGTNSSRVKTLAEEITGLTEYNWAAKLADAVAVAWSEREKIT</sequence>
<reference evidence="1" key="1">
    <citation type="submission" date="2019-05" db="EMBL/GenBank/DDBJ databases">
        <title>Methanoculleus sp. FWC-SCC1, a methanogenic archaeon isolated from deep marine cold seep.</title>
        <authorList>
            <person name="Chen Y.-W."/>
            <person name="Chen S.-C."/>
            <person name="Teng N.-H."/>
            <person name="Lai M.-C."/>
        </authorList>
    </citation>
    <scope>NUCLEOTIDE SEQUENCE</scope>
    <source>
        <strain evidence="1">FWC-SCC1</strain>
    </source>
</reference>